<dbReference type="VEuPathDB" id="FungiDB:NEUTE1DRAFT_42120"/>
<dbReference type="Proteomes" id="UP000008065">
    <property type="component" value="Unassembled WGS sequence"/>
</dbReference>
<protein>
    <submittedName>
        <fullName evidence="2">Uncharacterized protein</fullName>
    </submittedName>
</protein>
<dbReference type="EMBL" id="GL891304">
    <property type="protein sequence ID" value="EGO58057.1"/>
    <property type="molecule type" value="Genomic_DNA"/>
</dbReference>
<keyword evidence="3" id="KW-1185">Reference proteome</keyword>
<reference evidence="3" key="1">
    <citation type="journal article" date="2011" name="Genetics">
        <title>Massive changes in genome architecture accompany the transition to self-fertility in the filamentous fungus Neurospora tetrasperma.</title>
        <authorList>
            <person name="Ellison C.E."/>
            <person name="Stajich J.E."/>
            <person name="Jacobson D.J."/>
            <person name="Natvig D.O."/>
            <person name="Lapidus A."/>
            <person name="Foster B."/>
            <person name="Aerts A."/>
            <person name="Riley R."/>
            <person name="Lindquist E.A."/>
            <person name="Grigoriev I.V."/>
            <person name="Taylor J.W."/>
        </authorList>
    </citation>
    <scope>NUCLEOTIDE SEQUENCE [LARGE SCALE GENOMIC DNA]</scope>
    <source>
        <strain evidence="3">FGSC 2508 / P0657</strain>
    </source>
</reference>
<dbReference type="GeneID" id="20827830"/>
<dbReference type="HOGENOM" id="CLU_2961362_0_0_1"/>
<evidence type="ECO:0000256" key="1">
    <source>
        <dbReference type="SAM" id="MobiDB-lite"/>
    </source>
</evidence>
<accession>F8MN87</accession>
<gene>
    <name evidence="2" type="ORF">NEUTE1DRAFT_42120</name>
</gene>
<evidence type="ECO:0000313" key="3">
    <source>
        <dbReference type="Proteomes" id="UP000008065"/>
    </source>
</evidence>
<dbReference type="RefSeq" id="XP_009850287.1">
    <property type="nucleotide sequence ID" value="XM_009851985.1"/>
</dbReference>
<dbReference type="AlphaFoldDB" id="F8MN87"/>
<proteinExistence type="predicted"/>
<name>F8MN87_NEUT8</name>
<sequence>MNVLPSTTTPAKVFHTENTFQLPQDQNGIREPTFELSTTAVASPSTRNPKFWAQQGGII</sequence>
<feature type="region of interest" description="Disordered" evidence="1">
    <location>
        <begin position="39"/>
        <end position="59"/>
    </location>
</feature>
<dbReference type="OrthoDB" id="10278624at2759"/>
<feature type="compositionally biased region" description="Polar residues" evidence="1">
    <location>
        <begin position="39"/>
        <end position="48"/>
    </location>
</feature>
<evidence type="ECO:0000313" key="2">
    <source>
        <dbReference type="EMBL" id="EGO58057.1"/>
    </source>
</evidence>
<organism evidence="2 3">
    <name type="scientific">Neurospora tetrasperma (strain FGSC 2508 / ATCC MYA-4615 / P0657)</name>
    <dbReference type="NCBI Taxonomy" id="510951"/>
    <lineage>
        <taxon>Eukaryota</taxon>
        <taxon>Fungi</taxon>
        <taxon>Dikarya</taxon>
        <taxon>Ascomycota</taxon>
        <taxon>Pezizomycotina</taxon>
        <taxon>Sordariomycetes</taxon>
        <taxon>Sordariomycetidae</taxon>
        <taxon>Sordariales</taxon>
        <taxon>Sordariaceae</taxon>
        <taxon>Neurospora</taxon>
    </lineage>
</organism>
<dbReference type="KEGG" id="nte:NEUTE1DRAFT42120"/>